<keyword evidence="3" id="KW-1185">Reference proteome</keyword>
<dbReference type="RefSeq" id="WP_219288605.1">
    <property type="nucleotide sequence ID" value="NZ_RPHB01000004.1"/>
</dbReference>
<organism evidence="2 3">
    <name type="scientific">Arthrospiribacter ruber</name>
    <dbReference type="NCBI Taxonomy" id="2487934"/>
    <lineage>
        <taxon>Bacteria</taxon>
        <taxon>Pseudomonadati</taxon>
        <taxon>Bacteroidota</taxon>
        <taxon>Cytophagia</taxon>
        <taxon>Cytophagales</taxon>
        <taxon>Cyclobacteriaceae</taxon>
        <taxon>Arthrospiribacter</taxon>
    </lineage>
</organism>
<dbReference type="AlphaFoldDB" id="A0A951MAI1"/>
<protein>
    <submittedName>
        <fullName evidence="2">Uncharacterized protein</fullName>
    </submittedName>
</protein>
<sequence length="152" mass="17101">MEKIVDLKEQLLFTAKTFLKEQIANLDKELKELQQSAEAEEKSSAGDKFETHQEMLNQHRTILEKRLSSSKVMLNQLNGVPVKQSSTVEEGSLLKVPVGYVWVSVPFGKLELEGISYQLVSPDSPLVQALWGLKEGQSGTFRDKSLKIEKLL</sequence>
<feature type="coiled-coil region" evidence="1">
    <location>
        <begin position="16"/>
        <end position="43"/>
    </location>
</feature>
<evidence type="ECO:0000256" key="1">
    <source>
        <dbReference type="SAM" id="Coils"/>
    </source>
</evidence>
<dbReference type="Proteomes" id="UP000727490">
    <property type="component" value="Unassembled WGS sequence"/>
</dbReference>
<evidence type="ECO:0000313" key="2">
    <source>
        <dbReference type="EMBL" id="MBW3467981.1"/>
    </source>
</evidence>
<keyword evidence="1" id="KW-0175">Coiled coil</keyword>
<comment type="caution">
    <text evidence="2">The sequence shown here is derived from an EMBL/GenBank/DDBJ whole genome shotgun (WGS) entry which is preliminary data.</text>
</comment>
<reference evidence="2 3" key="1">
    <citation type="journal article" date="2020" name="Syst. Appl. Microbiol.">
        <title>Arthrospiribacter ruber gen. nov., sp. nov., a novel bacterium isolated from Arthrospira cultures.</title>
        <authorList>
            <person name="Waleron M."/>
            <person name="Misztak A."/>
            <person name="Waleron M.M."/>
            <person name="Furmaniak M."/>
            <person name="Mrozik A."/>
            <person name="Waleron K."/>
        </authorList>
    </citation>
    <scope>NUCLEOTIDE SEQUENCE [LARGE SCALE GENOMIC DNA]</scope>
    <source>
        <strain evidence="2 3">DPMB0001</strain>
    </source>
</reference>
<name>A0A951MAI1_9BACT</name>
<dbReference type="EMBL" id="RPHB01000004">
    <property type="protein sequence ID" value="MBW3467981.1"/>
    <property type="molecule type" value="Genomic_DNA"/>
</dbReference>
<accession>A0A951MAI1</accession>
<evidence type="ECO:0000313" key="3">
    <source>
        <dbReference type="Proteomes" id="UP000727490"/>
    </source>
</evidence>
<proteinExistence type="predicted"/>
<gene>
    <name evidence="2" type="ORF">EGN73_09160</name>
</gene>